<proteinExistence type="predicted"/>
<comment type="caution">
    <text evidence="1">The sequence shown here is derived from an EMBL/GenBank/DDBJ whole genome shotgun (WGS) entry which is preliminary data.</text>
</comment>
<reference evidence="1" key="1">
    <citation type="submission" date="2009-10" db="EMBL/GenBank/DDBJ databases">
        <title>Diversity of trophic interactions inside an arsenic-rich microbial ecosystem.</title>
        <authorList>
            <person name="Bertin P.N."/>
            <person name="Heinrich-Salmeron A."/>
            <person name="Pelletier E."/>
            <person name="Goulhen-Chollet F."/>
            <person name="Arsene-Ploetze F."/>
            <person name="Gallien S."/>
            <person name="Calteau A."/>
            <person name="Vallenet D."/>
            <person name="Casiot C."/>
            <person name="Chane-Woon-Ming B."/>
            <person name="Giloteaux L."/>
            <person name="Barakat M."/>
            <person name="Bonnefoy V."/>
            <person name="Bruneel O."/>
            <person name="Chandler M."/>
            <person name="Cleiss J."/>
            <person name="Duran R."/>
            <person name="Elbaz-Poulichet F."/>
            <person name="Fonknechten N."/>
            <person name="Lauga B."/>
            <person name="Mornico D."/>
            <person name="Ortet P."/>
            <person name="Schaeffer C."/>
            <person name="Siguier P."/>
            <person name="Alexander Thil Smith A."/>
            <person name="Van Dorsselaer A."/>
            <person name="Weissenbach J."/>
            <person name="Medigue C."/>
            <person name="Le Paslier D."/>
        </authorList>
    </citation>
    <scope>NUCLEOTIDE SEQUENCE</scope>
</reference>
<organism evidence="1">
    <name type="scientific">mine drainage metagenome</name>
    <dbReference type="NCBI Taxonomy" id="410659"/>
    <lineage>
        <taxon>unclassified sequences</taxon>
        <taxon>metagenomes</taxon>
        <taxon>ecological metagenomes</taxon>
    </lineage>
</organism>
<dbReference type="EMBL" id="CABN01000084">
    <property type="protein sequence ID" value="CBI00039.1"/>
    <property type="molecule type" value="Genomic_DNA"/>
</dbReference>
<protein>
    <submittedName>
        <fullName evidence="1">Uncharacterized protein</fullName>
    </submittedName>
</protein>
<name>E6PYN0_9ZZZZ</name>
<sequence length="92" mass="9625">MANILVNIEKGIEIGAEDALKWLGKAQVLLTAAPGVVAALATLASAVEKPLMDLAGVAGNPLNIPLDFQTATDLKAVWPDVKKFLESLGVKF</sequence>
<dbReference type="AlphaFoldDB" id="E6PYN0"/>
<gene>
    <name evidence="1" type="ORF">CARN3_1020</name>
</gene>
<evidence type="ECO:0000313" key="1">
    <source>
        <dbReference type="EMBL" id="CBI00039.1"/>
    </source>
</evidence>
<accession>E6PYN0</accession>